<dbReference type="RefSeq" id="WP_281930083.1">
    <property type="nucleotide sequence ID" value="NZ_AP027142.1"/>
</dbReference>
<dbReference type="InterPro" id="IPR016181">
    <property type="entry name" value="Acyl_CoA_acyltransferase"/>
</dbReference>
<dbReference type="Proteomes" id="UP001317629">
    <property type="component" value="Chromosome"/>
</dbReference>
<organism evidence="2 3">
    <name type="scientific">Methylocystis iwaonis</name>
    <dbReference type="NCBI Taxonomy" id="2885079"/>
    <lineage>
        <taxon>Bacteria</taxon>
        <taxon>Pseudomonadati</taxon>
        <taxon>Pseudomonadota</taxon>
        <taxon>Alphaproteobacteria</taxon>
        <taxon>Hyphomicrobiales</taxon>
        <taxon>Methylocystaceae</taxon>
        <taxon>Methylocystis</taxon>
    </lineage>
</organism>
<dbReference type="Pfam" id="PF13480">
    <property type="entry name" value="Acetyltransf_6"/>
    <property type="match status" value="1"/>
</dbReference>
<evidence type="ECO:0000313" key="2">
    <source>
        <dbReference type="EMBL" id="BDV32849.1"/>
    </source>
</evidence>
<dbReference type="InterPro" id="IPR038740">
    <property type="entry name" value="BioF2-like_GNAT_dom"/>
</dbReference>
<protein>
    <recommendedName>
        <fullName evidence="1">BioF2-like acetyltransferase domain-containing protein</fullName>
    </recommendedName>
</protein>
<dbReference type="EMBL" id="AP027142">
    <property type="protein sequence ID" value="BDV32849.1"/>
    <property type="molecule type" value="Genomic_DNA"/>
</dbReference>
<dbReference type="SUPFAM" id="SSF55729">
    <property type="entry name" value="Acyl-CoA N-acyltransferases (Nat)"/>
    <property type="match status" value="1"/>
</dbReference>
<name>A0ABM8E4Q3_9HYPH</name>
<feature type="domain" description="BioF2-like acetyltransferase" evidence="1">
    <location>
        <begin position="203"/>
        <end position="341"/>
    </location>
</feature>
<keyword evidence="3" id="KW-1185">Reference proteome</keyword>
<gene>
    <name evidence="2" type="ORF">SS37A_03780</name>
</gene>
<evidence type="ECO:0000313" key="3">
    <source>
        <dbReference type="Proteomes" id="UP001317629"/>
    </source>
</evidence>
<evidence type="ECO:0000259" key="1">
    <source>
        <dbReference type="Pfam" id="PF13480"/>
    </source>
</evidence>
<accession>A0ABM8E4Q3</accession>
<proteinExistence type="predicted"/>
<reference evidence="2 3" key="1">
    <citation type="journal article" date="2023" name="Int. J. Syst. Evol. Microbiol.">
        <title>Methylocystis iwaonis sp. nov., a type II methane-oxidizing bacterium from surface soil of a rice paddy field in Japan, and emended description of the genus Methylocystis (ex Whittenbury et al. 1970) Bowman et al. 1993.</title>
        <authorList>
            <person name="Kaise H."/>
            <person name="Sawadogo J.B."/>
            <person name="Alam M.S."/>
            <person name="Ueno C."/>
            <person name="Dianou D."/>
            <person name="Shinjo R."/>
            <person name="Asakawa S."/>
        </authorList>
    </citation>
    <scope>NUCLEOTIDE SEQUENCE [LARGE SCALE GENOMIC DNA]</scope>
    <source>
        <strain evidence="2 3">SS37A-Re</strain>
    </source>
</reference>
<sequence>MAELGRSDRRASRERFPRLVGGTDVAAPNAPSRAAELSLEHMDALASDWRDLSRRALEPNAFYEPGFALSAARHCPAAERPRFIVVRDGAGRLTGLFPIVAPNPLFGDGLIRLWLHKQAALATPLVDRDCAPQTIEAFLAWVEAREKSAGVLFSRMPTNGRFHQALQRVVAGRAVDVLDSYERAALLPGGAADALGPRAGGTKKLAEIRRQARRLGEMGRVTFETHDSEAEIKAAAEEFLALEASGWKAWRGALLSQPALATFLRSATRLLARENGCKIQSLRLDGRPIAMAVVLESQGRSYLWKIAFDESLRAQAPGIQLVYAHTKAALDGGDLDYVDSCAIANHPMIDRIWPDRIGVCDVAVSLGARGDGAFLASCRRANARRQAREMAKRLANRLLKRKVS</sequence>